<comment type="caution">
    <text evidence="4">The sequence shown here is derived from an EMBL/GenBank/DDBJ whole genome shotgun (WGS) entry which is preliminary data.</text>
</comment>
<protein>
    <recommendedName>
        <fullName evidence="6">Centromere protein J</fullName>
    </recommendedName>
</protein>
<accession>A0ABP1Q4C0</accession>
<feature type="compositionally biased region" description="Low complexity" evidence="3">
    <location>
        <begin position="399"/>
        <end position="411"/>
    </location>
</feature>
<dbReference type="InterPro" id="IPR047002">
    <property type="entry name" value="Tcp10_C_sf"/>
</dbReference>
<feature type="compositionally biased region" description="Basic and acidic residues" evidence="3">
    <location>
        <begin position="171"/>
        <end position="182"/>
    </location>
</feature>
<feature type="compositionally biased region" description="Acidic residues" evidence="3">
    <location>
        <begin position="49"/>
        <end position="118"/>
    </location>
</feature>
<dbReference type="PANTHER" id="PTHR10331">
    <property type="entry name" value="T COMPLEX PROTEIN 10"/>
    <property type="match status" value="1"/>
</dbReference>
<keyword evidence="2" id="KW-0175">Coiled coil</keyword>
<gene>
    <name evidence="4" type="ORF">ODALV1_LOCUS5115</name>
</gene>
<proteinExistence type="inferred from homology"/>
<feature type="compositionally biased region" description="Polar residues" evidence="3">
    <location>
        <begin position="383"/>
        <end position="394"/>
    </location>
</feature>
<feature type="compositionally biased region" description="Acidic residues" evidence="3">
    <location>
        <begin position="133"/>
        <end position="156"/>
    </location>
</feature>
<evidence type="ECO:0000256" key="2">
    <source>
        <dbReference type="SAM" id="Coils"/>
    </source>
</evidence>
<dbReference type="InterPro" id="IPR026581">
    <property type="entry name" value="TCP10L/CENPJ"/>
</dbReference>
<feature type="coiled-coil region" evidence="2">
    <location>
        <begin position="237"/>
        <end position="349"/>
    </location>
</feature>
<dbReference type="Proteomes" id="UP001642540">
    <property type="component" value="Unassembled WGS sequence"/>
</dbReference>
<organism evidence="4 5">
    <name type="scientific">Orchesella dallaii</name>
    <dbReference type="NCBI Taxonomy" id="48710"/>
    <lineage>
        <taxon>Eukaryota</taxon>
        <taxon>Metazoa</taxon>
        <taxon>Ecdysozoa</taxon>
        <taxon>Arthropoda</taxon>
        <taxon>Hexapoda</taxon>
        <taxon>Collembola</taxon>
        <taxon>Entomobryomorpha</taxon>
        <taxon>Entomobryoidea</taxon>
        <taxon>Orchesellidae</taxon>
        <taxon>Orchesellinae</taxon>
        <taxon>Orchesella</taxon>
    </lineage>
</organism>
<evidence type="ECO:0000256" key="3">
    <source>
        <dbReference type="SAM" id="MobiDB-lite"/>
    </source>
</evidence>
<sequence length="669" mass="76941">MSRERNKELRMFEALEDLTKHESFDSTASFVHRFVNSDLDLNCTHQSIPEEEDEVEEEVEPPQVEEEEEKEVEEEVEPPQVEEEVEPPQVEEEEEVDEEEEEEVEEDEEEEQVIDESSDTSQSTTSGIGTGEGDYDDSSGFEFEETDEATDEDQDGGEIMSETGDMSHFQRCADEHESDFRSVHSLSDEDEEDYDHQSYGKDRGMLPLQSTSKGTDDELEELLQVLKNKHGTEYFLLSEMKRTVELQESQLKREQAAFSKVRGAELAKLQVEKKRVENQRKNLQSLITDYHKMKSSKDESQDKIKELTKKLRETKLEMSKRISRSRDQQKKLEERVKALEKENEDLKKQNTTIPPRRTVLKRPPMLLKPPNKNMKRIQFADDVSSSANQPSTSEVPAGPSKSKPNPSSTKPVISAIKHRPINQTSIPNASKLSRKLIERNSNEDVDDSNCDNMIKESNEPNFKEVSINDDDADKTMPSDYIEVTRPCGTITRVTKDNKFTRHIMINKDIMDEFEDCSVRYYYRELGFSQTSYPNGDEIIEYDSGVLETSRSDGSKIYTYSDGLVKLVDSSGGEEIYFVDGSVMKKEPNGECIVTWPSGQKEVRTAMFVKRIYTNGTVKIMYADGSEETRYYNGRVRRKNKDGILVDDTKMKTRKPKQTNPSDRKETQEK</sequence>
<dbReference type="EMBL" id="CAXLJM020000015">
    <property type="protein sequence ID" value="CAL8082094.1"/>
    <property type="molecule type" value="Genomic_DNA"/>
</dbReference>
<feature type="compositionally biased region" description="Basic and acidic residues" evidence="3">
    <location>
        <begin position="641"/>
        <end position="650"/>
    </location>
</feature>
<feature type="region of interest" description="Disordered" evidence="3">
    <location>
        <begin position="641"/>
        <end position="669"/>
    </location>
</feature>
<feature type="region of interest" description="Disordered" evidence="3">
    <location>
        <begin position="44"/>
        <end position="214"/>
    </location>
</feature>
<feature type="region of interest" description="Disordered" evidence="3">
    <location>
        <begin position="383"/>
        <end position="411"/>
    </location>
</feature>
<dbReference type="PANTHER" id="PTHR10331:SF6">
    <property type="entry name" value="SPINDLE ASSEMBLY ABNORMAL 4"/>
    <property type="match status" value="1"/>
</dbReference>
<feature type="compositionally biased region" description="Basic and acidic residues" evidence="3">
    <location>
        <begin position="195"/>
        <end position="204"/>
    </location>
</feature>
<dbReference type="Gene3D" id="2.60.450.20">
    <property type="match status" value="1"/>
</dbReference>
<evidence type="ECO:0008006" key="6">
    <source>
        <dbReference type="Google" id="ProtNLM"/>
    </source>
</evidence>
<reference evidence="4 5" key="1">
    <citation type="submission" date="2024-08" db="EMBL/GenBank/DDBJ databases">
        <authorList>
            <person name="Cucini C."/>
            <person name="Frati F."/>
        </authorList>
    </citation>
    <scope>NUCLEOTIDE SEQUENCE [LARGE SCALE GENOMIC DNA]</scope>
</reference>
<evidence type="ECO:0000313" key="4">
    <source>
        <dbReference type="EMBL" id="CAL8082094.1"/>
    </source>
</evidence>
<keyword evidence="5" id="KW-1185">Reference proteome</keyword>
<name>A0ABP1Q4C0_9HEXA</name>
<evidence type="ECO:0000313" key="5">
    <source>
        <dbReference type="Proteomes" id="UP001642540"/>
    </source>
</evidence>
<comment type="similarity">
    <text evidence="1">Belongs to the TCP10 family.</text>
</comment>
<evidence type="ECO:0000256" key="1">
    <source>
        <dbReference type="ARBA" id="ARBA00005627"/>
    </source>
</evidence>